<feature type="domain" description="HTH lysR-type" evidence="5">
    <location>
        <begin position="22"/>
        <end position="79"/>
    </location>
</feature>
<dbReference type="Gene3D" id="3.40.190.10">
    <property type="entry name" value="Periplasmic binding protein-like II"/>
    <property type="match status" value="2"/>
</dbReference>
<dbReference type="FunFam" id="1.10.10.10:FF:000001">
    <property type="entry name" value="LysR family transcriptional regulator"/>
    <property type="match status" value="1"/>
</dbReference>
<keyword evidence="2" id="KW-0805">Transcription regulation</keyword>
<gene>
    <name evidence="6" type="ORF">GA0070624_2023</name>
</gene>
<dbReference type="CDD" id="cd08414">
    <property type="entry name" value="PBP2_LTTR_aromatics_like"/>
    <property type="match status" value="1"/>
</dbReference>
<name>A0A1C6RU10_9ACTN</name>
<evidence type="ECO:0000259" key="5">
    <source>
        <dbReference type="PROSITE" id="PS50931"/>
    </source>
</evidence>
<dbReference type="AlphaFoldDB" id="A0A1C6RU10"/>
<dbReference type="Gene3D" id="1.10.10.10">
    <property type="entry name" value="Winged helix-like DNA-binding domain superfamily/Winged helix DNA-binding domain"/>
    <property type="match status" value="1"/>
</dbReference>
<proteinExistence type="inferred from homology"/>
<dbReference type="PANTHER" id="PTHR30346:SF0">
    <property type="entry name" value="HCA OPERON TRANSCRIPTIONAL ACTIVATOR HCAR"/>
    <property type="match status" value="1"/>
</dbReference>
<dbReference type="SUPFAM" id="SSF46785">
    <property type="entry name" value="Winged helix' DNA-binding domain"/>
    <property type="match status" value="1"/>
</dbReference>
<dbReference type="InterPro" id="IPR000847">
    <property type="entry name" value="LysR_HTH_N"/>
</dbReference>
<dbReference type="InterPro" id="IPR036390">
    <property type="entry name" value="WH_DNA-bd_sf"/>
</dbReference>
<keyword evidence="3 6" id="KW-0238">DNA-binding</keyword>
<dbReference type="Proteomes" id="UP000199413">
    <property type="component" value="Unassembled WGS sequence"/>
</dbReference>
<accession>A0A1C6RU10</accession>
<dbReference type="EMBL" id="FMHV01000002">
    <property type="protein sequence ID" value="SCL20538.1"/>
    <property type="molecule type" value="Genomic_DNA"/>
</dbReference>
<dbReference type="GO" id="GO:0032993">
    <property type="term" value="C:protein-DNA complex"/>
    <property type="evidence" value="ECO:0007669"/>
    <property type="project" value="TreeGrafter"/>
</dbReference>
<dbReference type="PROSITE" id="PS50931">
    <property type="entry name" value="HTH_LYSR"/>
    <property type="match status" value="1"/>
</dbReference>
<evidence type="ECO:0000313" key="7">
    <source>
        <dbReference type="Proteomes" id="UP000199413"/>
    </source>
</evidence>
<evidence type="ECO:0000256" key="3">
    <source>
        <dbReference type="ARBA" id="ARBA00023125"/>
    </source>
</evidence>
<dbReference type="InterPro" id="IPR005119">
    <property type="entry name" value="LysR_subst-bd"/>
</dbReference>
<dbReference type="PANTHER" id="PTHR30346">
    <property type="entry name" value="TRANSCRIPTIONAL DUAL REGULATOR HCAR-RELATED"/>
    <property type="match status" value="1"/>
</dbReference>
<keyword evidence="4" id="KW-0804">Transcription</keyword>
<dbReference type="GO" id="GO:0003677">
    <property type="term" value="F:DNA binding"/>
    <property type="evidence" value="ECO:0007669"/>
    <property type="project" value="UniProtKB-KW"/>
</dbReference>
<sequence length="343" mass="36979">MLGQHLQDRGKRGGGRRVRGVDLLRHLRHFVVVARELHFGRAAEVLGMAQPPLSQSIQRLERELEVELFDRSRRQVRLTTAGQLLLGEADELLAGEQRLRNLIRQVRAGALGVLRAGVPPETPAVTLRALLDRLAARAPGLDVDLQELTSAEQVRMLGEGRLDAGLLHHPVEEAGLRFGAAVDVPLGVLLPRASPLARAREVDLAGLAELDLIAAPRATAPGWHDHLLAVCRRYGFAPGRVRHARNPEFLFGLVLAGGAVAIEPEALARREPRIAWRPIVGAPLVKRTSAAWPDRSVHPAAPMFGQLAAEVLAAAEPPPGPAAIAPATRPWPVLFEAGQTPVG</sequence>
<dbReference type="GO" id="GO:0003700">
    <property type="term" value="F:DNA-binding transcription factor activity"/>
    <property type="evidence" value="ECO:0007669"/>
    <property type="project" value="InterPro"/>
</dbReference>
<comment type="similarity">
    <text evidence="1">Belongs to the LysR transcriptional regulatory family.</text>
</comment>
<reference evidence="7" key="1">
    <citation type="submission" date="2016-06" db="EMBL/GenBank/DDBJ databases">
        <authorList>
            <person name="Varghese N."/>
            <person name="Submissions Spin"/>
        </authorList>
    </citation>
    <scope>NUCLEOTIDE SEQUENCE [LARGE SCALE GENOMIC DNA]</scope>
    <source>
        <strain evidence="7">DSM 45431</strain>
    </source>
</reference>
<dbReference type="Pfam" id="PF03466">
    <property type="entry name" value="LysR_substrate"/>
    <property type="match status" value="1"/>
</dbReference>
<evidence type="ECO:0000256" key="2">
    <source>
        <dbReference type="ARBA" id="ARBA00023015"/>
    </source>
</evidence>
<dbReference type="InterPro" id="IPR036388">
    <property type="entry name" value="WH-like_DNA-bd_sf"/>
</dbReference>
<evidence type="ECO:0000256" key="4">
    <source>
        <dbReference type="ARBA" id="ARBA00023163"/>
    </source>
</evidence>
<organism evidence="6 7">
    <name type="scientific">Micromonospora rhizosphaerae</name>
    <dbReference type="NCBI Taxonomy" id="568872"/>
    <lineage>
        <taxon>Bacteria</taxon>
        <taxon>Bacillati</taxon>
        <taxon>Actinomycetota</taxon>
        <taxon>Actinomycetes</taxon>
        <taxon>Micromonosporales</taxon>
        <taxon>Micromonosporaceae</taxon>
        <taxon>Micromonospora</taxon>
    </lineage>
</organism>
<protein>
    <submittedName>
        <fullName evidence="6">DNA-binding transcriptional regulator, LysR family</fullName>
    </submittedName>
</protein>
<evidence type="ECO:0000313" key="6">
    <source>
        <dbReference type="EMBL" id="SCL20538.1"/>
    </source>
</evidence>
<dbReference type="Pfam" id="PF00126">
    <property type="entry name" value="HTH_1"/>
    <property type="match status" value="1"/>
</dbReference>
<dbReference type="STRING" id="568872.GA0070624_2023"/>
<dbReference type="SUPFAM" id="SSF53850">
    <property type="entry name" value="Periplasmic binding protein-like II"/>
    <property type="match status" value="1"/>
</dbReference>
<evidence type="ECO:0000256" key="1">
    <source>
        <dbReference type="ARBA" id="ARBA00009437"/>
    </source>
</evidence>
<dbReference type="PRINTS" id="PR00039">
    <property type="entry name" value="HTHLYSR"/>
</dbReference>
<keyword evidence="7" id="KW-1185">Reference proteome</keyword>